<evidence type="ECO:0000256" key="1">
    <source>
        <dbReference type="ARBA" id="ARBA00004651"/>
    </source>
</evidence>
<keyword evidence="5 10" id="KW-1133">Transmembrane helix</keyword>
<evidence type="ECO:0000256" key="9">
    <source>
        <dbReference type="ARBA" id="ARBA00023224"/>
    </source>
</evidence>
<dbReference type="InterPro" id="IPR017452">
    <property type="entry name" value="GPCR_Rhodpsn_7TM"/>
</dbReference>
<feature type="transmembrane region" description="Helical" evidence="10">
    <location>
        <begin position="125"/>
        <end position="144"/>
    </location>
</feature>
<dbReference type="GO" id="GO:0005886">
    <property type="term" value="C:plasma membrane"/>
    <property type="evidence" value="ECO:0007669"/>
    <property type="project" value="UniProtKB-SubCell"/>
</dbReference>
<evidence type="ECO:0000256" key="4">
    <source>
        <dbReference type="ARBA" id="ARBA00022692"/>
    </source>
</evidence>
<comment type="subcellular location">
    <subcellularLocation>
        <location evidence="1">Cell membrane</location>
        <topology evidence="1">Multi-pass membrane protein</topology>
    </subcellularLocation>
</comment>
<name>A0AAV7Q6E2_PLEWA</name>
<feature type="domain" description="G-protein coupled receptors family 1 profile" evidence="11">
    <location>
        <begin position="1"/>
        <end position="173"/>
    </location>
</feature>
<accession>A0AAV7Q6E2</accession>
<gene>
    <name evidence="12" type="ORF">NDU88_001276</name>
</gene>
<dbReference type="EMBL" id="JANPWB010000010">
    <property type="protein sequence ID" value="KAJ1134830.1"/>
    <property type="molecule type" value="Genomic_DNA"/>
</dbReference>
<evidence type="ECO:0000256" key="8">
    <source>
        <dbReference type="ARBA" id="ARBA00023170"/>
    </source>
</evidence>
<dbReference type="Gene3D" id="1.20.1070.10">
    <property type="entry name" value="Rhodopsin 7-helix transmembrane proteins"/>
    <property type="match status" value="1"/>
</dbReference>
<keyword evidence="9" id="KW-0807">Transducer</keyword>
<proteinExistence type="predicted"/>
<comment type="caution">
    <text evidence="12">The sequence shown here is derived from an EMBL/GenBank/DDBJ whole genome shotgun (WGS) entry which is preliminary data.</text>
</comment>
<dbReference type="Proteomes" id="UP001066276">
    <property type="component" value="Chromosome 6"/>
</dbReference>
<keyword evidence="13" id="KW-1185">Reference proteome</keyword>
<dbReference type="InterPro" id="IPR000725">
    <property type="entry name" value="Olfact_rcpt"/>
</dbReference>
<evidence type="ECO:0000256" key="5">
    <source>
        <dbReference type="ARBA" id="ARBA00022989"/>
    </source>
</evidence>
<dbReference type="PRINTS" id="PR00245">
    <property type="entry name" value="OLFACTORYR"/>
</dbReference>
<evidence type="ECO:0000313" key="12">
    <source>
        <dbReference type="EMBL" id="KAJ1134830.1"/>
    </source>
</evidence>
<evidence type="ECO:0000256" key="2">
    <source>
        <dbReference type="ARBA" id="ARBA00022475"/>
    </source>
</evidence>
<organism evidence="12 13">
    <name type="scientific">Pleurodeles waltl</name>
    <name type="common">Iberian ribbed newt</name>
    <dbReference type="NCBI Taxonomy" id="8319"/>
    <lineage>
        <taxon>Eukaryota</taxon>
        <taxon>Metazoa</taxon>
        <taxon>Chordata</taxon>
        <taxon>Craniata</taxon>
        <taxon>Vertebrata</taxon>
        <taxon>Euteleostomi</taxon>
        <taxon>Amphibia</taxon>
        <taxon>Batrachia</taxon>
        <taxon>Caudata</taxon>
        <taxon>Salamandroidea</taxon>
        <taxon>Salamandridae</taxon>
        <taxon>Pleurodelinae</taxon>
        <taxon>Pleurodeles</taxon>
    </lineage>
</organism>
<keyword evidence="3" id="KW-0716">Sensory transduction</keyword>
<keyword evidence="4 10" id="KW-0812">Transmembrane</keyword>
<evidence type="ECO:0000256" key="6">
    <source>
        <dbReference type="ARBA" id="ARBA00023040"/>
    </source>
</evidence>
<dbReference type="GO" id="GO:0004930">
    <property type="term" value="F:G protein-coupled receptor activity"/>
    <property type="evidence" value="ECO:0007669"/>
    <property type="project" value="UniProtKB-KW"/>
</dbReference>
<evidence type="ECO:0000256" key="10">
    <source>
        <dbReference type="SAM" id="Phobius"/>
    </source>
</evidence>
<dbReference type="SUPFAM" id="SSF81321">
    <property type="entry name" value="Family A G protein-coupled receptor-like"/>
    <property type="match status" value="1"/>
</dbReference>
<evidence type="ECO:0000259" key="11">
    <source>
        <dbReference type="PROSITE" id="PS50262"/>
    </source>
</evidence>
<feature type="transmembrane region" description="Helical" evidence="10">
    <location>
        <begin position="156"/>
        <end position="175"/>
    </location>
</feature>
<keyword evidence="7 10" id="KW-0472">Membrane</keyword>
<dbReference type="CDD" id="cd13954">
    <property type="entry name" value="7tmA_OR"/>
    <property type="match status" value="1"/>
</dbReference>
<reference evidence="12" key="1">
    <citation type="journal article" date="2022" name="bioRxiv">
        <title>Sequencing and chromosome-scale assembly of the giantPleurodeles waltlgenome.</title>
        <authorList>
            <person name="Brown T."/>
            <person name="Elewa A."/>
            <person name="Iarovenko S."/>
            <person name="Subramanian E."/>
            <person name="Araus A.J."/>
            <person name="Petzold A."/>
            <person name="Susuki M."/>
            <person name="Suzuki K.-i.T."/>
            <person name="Hayashi T."/>
            <person name="Toyoda A."/>
            <person name="Oliveira C."/>
            <person name="Osipova E."/>
            <person name="Leigh N.D."/>
            <person name="Simon A."/>
            <person name="Yun M.H."/>
        </authorList>
    </citation>
    <scope>NUCLEOTIDE SEQUENCE</scope>
    <source>
        <strain evidence="12">20211129_DDA</strain>
        <tissue evidence="12">Liver</tissue>
    </source>
</reference>
<keyword evidence="8" id="KW-0675">Receptor</keyword>
<dbReference type="PANTHER" id="PTHR26453">
    <property type="entry name" value="OLFACTORY RECEPTOR"/>
    <property type="match status" value="1"/>
</dbReference>
<feature type="transmembrane region" description="Helical" evidence="10">
    <location>
        <begin position="80"/>
        <end position="104"/>
    </location>
</feature>
<evidence type="ECO:0000256" key="3">
    <source>
        <dbReference type="ARBA" id="ARBA00022606"/>
    </source>
</evidence>
<keyword evidence="6" id="KW-0297">G-protein coupled receptor</keyword>
<dbReference type="PROSITE" id="PS50262">
    <property type="entry name" value="G_PROTEIN_RECEP_F1_2"/>
    <property type="match status" value="1"/>
</dbReference>
<protein>
    <recommendedName>
        <fullName evidence="11">G-protein coupled receptors family 1 profile domain-containing protein</fullName>
    </recommendedName>
</protein>
<dbReference type="Pfam" id="PF13853">
    <property type="entry name" value="7tm_4"/>
    <property type="match status" value="1"/>
</dbReference>
<dbReference type="GO" id="GO:0004984">
    <property type="term" value="F:olfactory receptor activity"/>
    <property type="evidence" value="ECO:0007669"/>
    <property type="project" value="InterPro"/>
</dbReference>
<sequence>MALDRYAAICNPLRYPAIMNQRVCGKLAGASWLGGFMTGWVFTIPTSRLTFCADNRIDHFFCDFAPLLTLACSDKSPSEITFFFLSYSVVLSSLLLNTVSYFNIGKTIVRIPSKAGRQKAFSTCASHLTVVVIFYGTVIFMYLRPASSYSFHMDKVISVFYCAITPFLNPLIYSLRNHDVRKALHKASTKLRASFLQN</sequence>
<dbReference type="AlphaFoldDB" id="A0AAV7Q6E2"/>
<keyword evidence="2" id="KW-1003">Cell membrane</keyword>
<evidence type="ECO:0000256" key="7">
    <source>
        <dbReference type="ARBA" id="ARBA00023136"/>
    </source>
</evidence>
<evidence type="ECO:0000313" key="13">
    <source>
        <dbReference type="Proteomes" id="UP001066276"/>
    </source>
</evidence>
<dbReference type="FunFam" id="1.20.1070.10:FF:000015">
    <property type="entry name" value="Olfactory receptor"/>
    <property type="match status" value="1"/>
</dbReference>